<reference evidence="1 2" key="1">
    <citation type="submission" date="2018-05" db="EMBL/GenBank/DDBJ databases">
        <title>Streptomyces venezuelae.</title>
        <authorList>
            <person name="Kim W."/>
            <person name="Lee N."/>
            <person name="Cho B.-K."/>
        </authorList>
    </citation>
    <scope>NUCLEOTIDE SEQUENCE [LARGE SCALE GENOMIC DNA]</scope>
    <source>
        <strain evidence="1 2">ATCC 21782</strain>
    </source>
</reference>
<proteinExistence type="predicted"/>
<gene>
    <name evidence="1" type="ORF">DEJ50_32610</name>
</gene>
<dbReference type="AlphaFoldDB" id="A0A5P2DCC4"/>
<sequence length="124" mass="13604">MLILNTGQLIERGRLRWVTEANCLCCRVAWCEQGNGDAIPEEIRQVLLAEHGSARLRLTEPEASAVPVLRALREVQDGLSLAQARAMADELKTSGLVGTLVEMELIAARLRRHSVEATVETLSS</sequence>
<evidence type="ECO:0000313" key="2">
    <source>
        <dbReference type="Proteomes" id="UP000325211"/>
    </source>
</evidence>
<evidence type="ECO:0000313" key="1">
    <source>
        <dbReference type="EMBL" id="QES52825.1"/>
    </source>
</evidence>
<accession>A0A5P2DCC4</accession>
<protein>
    <submittedName>
        <fullName evidence="1">Uncharacterized protein</fullName>
    </submittedName>
</protein>
<dbReference type="Proteomes" id="UP000325211">
    <property type="component" value="Chromosome"/>
</dbReference>
<organism evidence="1 2">
    <name type="scientific">Streptomyces venezuelae</name>
    <dbReference type="NCBI Taxonomy" id="54571"/>
    <lineage>
        <taxon>Bacteria</taxon>
        <taxon>Bacillati</taxon>
        <taxon>Actinomycetota</taxon>
        <taxon>Actinomycetes</taxon>
        <taxon>Kitasatosporales</taxon>
        <taxon>Streptomycetaceae</taxon>
        <taxon>Streptomyces</taxon>
    </lineage>
</organism>
<dbReference type="OrthoDB" id="3693176at2"/>
<dbReference type="RefSeq" id="WP_150211632.1">
    <property type="nucleotide sequence ID" value="NZ_CP029190.1"/>
</dbReference>
<dbReference type="EMBL" id="CP029190">
    <property type="protein sequence ID" value="QES52825.1"/>
    <property type="molecule type" value="Genomic_DNA"/>
</dbReference>
<name>A0A5P2DCC4_STRVZ</name>